<dbReference type="EMBL" id="JASVWF010000008">
    <property type="protein sequence ID" value="MDL5159801.1"/>
    <property type="molecule type" value="Genomic_DNA"/>
</dbReference>
<organism evidence="4 5">
    <name type="scientific">Actinomycetospora termitidis</name>
    <dbReference type="NCBI Taxonomy" id="3053470"/>
    <lineage>
        <taxon>Bacteria</taxon>
        <taxon>Bacillati</taxon>
        <taxon>Actinomycetota</taxon>
        <taxon>Actinomycetes</taxon>
        <taxon>Pseudonocardiales</taxon>
        <taxon>Pseudonocardiaceae</taxon>
        <taxon>Actinomycetospora</taxon>
    </lineage>
</organism>
<dbReference type="InterPro" id="IPR051448">
    <property type="entry name" value="CdaR-like_regulators"/>
</dbReference>
<feature type="domain" description="CdaR GGDEF-like" evidence="3">
    <location>
        <begin position="181"/>
        <end position="279"/>
    </location>
</feature>
<comment type="caution">
    <text evidence="4">The sequence shown here is derived from an EMBL/GenBank/DDBJ whole genome shotgun (WGS) entry which is preliminary data.</text>
</comment>
<evidence type="ECO:0000259" key="2">
    <source>
        <dbReference type="Pfam" id="PF13556"/>
    </source>
</evidence>
<protein>
    <submittedName>
        <fullName evidence="4">Helix-turn-helix domain-containing protein</fullName>
    </submittedName>
</protein>
<comment type="similarity">
    <text evidence="1">Belongs to the CdaR family.</text>
</comment>
<evidence type="ECO:0000313" key="4">
    <source>
        <dbReference type="EMBL" id="MDL5159801.1"/>
    </source>
</evidence>
<dbReference type="InterPro" id="IPR042070">
    <property type="entry name" value="PucR_C-HTH_sf"/>
</dbReference>
<keyword evidence="5" id="KW-1185">Reference proteome</keyword>
<gene>
    <name evidence="4" type="ORF">QRT03_27795</name>
</gene>
<evidence type="ECO:0000313" key="5">
    <source>
        <dbReference type="Proteomes" id="UP001231924"/>
    </source>
</evidence>
<dbReference type="PANTHER" id="PTHR33744">
    <property type="entry name" value="CARBOHYDRATE DIACID REGULATOR"/>
    <property type="match status" value="1"/>
</dbReference>
<feature type="domain" description="PucR C-terminal helix-turn-helix" evidence="2">
    <location>
        <begin position="331"/>
        <end position="388"/>
    </location>
</feature>
<evidence type="ECO:0000259" key="3">
    <source>
        <dbReference type="Pfam" id="PF17853"/>
    </source>
</evidence>
<sequence>MTHADVASVDGLQQAVDGLAARLGRSVAVDDSQGRLVVASRHFGDEDPLRTYAVMQRDSDPRVMAHFGAHDIYRWTVPGRIPANPELGFKARVCCPIRAHGIPFGHLFLIDDGIGADEIELAAAVADDLGRLLHRRLVLHDRDHGRRAEVARDLVGDDPVTRAAARRRLSDEQLVETSDPVVALSVLLTADEAPDTTLRIALERLERSPRGAHALTTVTGRQATVLVFGDRATTDTGRALAALLVADLAGARAVVGVGVPASGPDAAHESAVTARRAAEAAELLPHLGGVAAHDDLGVYAVLLALPPAARTADRLPSGLRRLLTQDAKDSLVDTLETYLDCCGDATRTAGALSIHRSTLYYRLGRIETIAGVDLHDGEQRLALHLGIKLRRLITTQGHDGG</sequence>
<dbReference type="Pfam" id="PF13556">
    <property type="entry name" value="HTH_30"/>
    <property type="match status" value="1"/>
</dbReference>
<dbReference type="RefSeq" id="WP_286056406.1">
    <property type="nucleotide sequence ID" value="NZ_JASVWF010000008.1"/>
</dbReference>
<proteinExistence type="inferred from homology"/>
<dbReference type="InterPro" id="IPR025736">
    <property type="entry name" value="PucR_C-HTH_dom"/>
</dbReference>
<reference evidence="4 5" key="1">
    <citation type="submission" date="2023-06" db="EMBL/GenBank/DDBJ databases">
        <title>Actinomycetospora Odt1-22.</title>
        <authorList>
            <person name="Supong K."/>
        </authorList>
    </citation>
    <scope>NUCLEOTIDE SEQUENCE [LARGE SCALE GENOMIC DNA]</scope>
    <source>
        <strain evidence="4 5">Odt1-22</strain>
    </source>
</reference>
<dbReference type="Gene3D" id="1.10.10.2840">
    <property type="entry name" value="PucR C-terminal helix-turn-helix domain"/>
    <property type="match status" value="1"/>
</dbReference>
<accession>A0ABT7MGJ9</accession>
<dbReference type="InterPro" id="IPR041522">
    <property type="entry name" value="CdaR_GGDEF"/>
</dbReference>
<evidence type="ECO:0000256" key="1">
    <source>
        <dbReference type="ARBA" id="ARBA00006754"/>
    </source>
</evidence>
<name>A0ABT7MGJ9_9PSEU</name>
<dbReference type="PANTHER" id="PTHR33744:SF17">
    <property type="entry name" value="CONSERVED PROTEIN"/>
    <property type="match status" value="1"/>
</dbReference>
<dbReference type="Proteomes" id="UP001231924">
    <property type="component" value="Unassembled WGS sequence"/>
</dbReference>
<dbReference type="Pfam" id="PF17853">
    <property type="entry name" value="GGDEF_2"/>
    <property type="match status" value="1"/>
</dbReference>